<protein>
    <submittedName>
        <fullName evidence="6">S-adenosyl-l-methionine-dependent methyltransferase</fullName>
    </submittedName>
</protein>
<dbReference type="GO" id="GO:0032259">
    <property type="term" value="P:methylation"/>
    <property type="evidence" value="ECO:0007669"/>
    <property type="project" value="UniProtKB-KW"/>
</dbReference>
<dbReference type="InterPro" id="IPR036388">
    <property type="entry name" value="WH-like_DNA-bd_sf"/>
</dbReference>
<dbReference type="SUPFAM" id="SSF46785">
    <property type="entry name" value="Winged helix' DNA-binding domain"/>
    <property type="match status" value="1"/>
</dbReference>
<evidence type="ECO:0000256" key="2">
    <source>
        <dbReference type="ARBA" id="ARBA00022679"/>
    </source>
</evidence>
<evidence type="ECO:0000259" key="4">
    <source>
        <dbReference type="Pfam" id="PF00891"/>
    </source>
</evidence>
<dbReference type="InterPro" id="IPR016461">
    <property type="entry name" value="COMT-like"/>
</dbReference>
<proteinExistence type="predicted"/>
<dbReference type="Gene3D" id="1.10.10.10">
    <property type="entry name" value="Winged helix-like DNA-binding domain superfamily/Winged helix DNA-binding domain"/>
    <property type="match status" value="1"/>
</dbReference>
<feature type="domain" description="O-methyltransferase C-terminal" evidence="4">
    <location>
        <begin position="154"/>
        <end position="292"/>
    </location>
</feature>
<evidence type="ECO:0000313" key="6">
    <source>
        <dbReference type="EMBL" id="VFQ46261.1"/>
    </source>
</evidence>
<reference evidence="6 7" key="1">
    <citation type="submission" date="2019-03" db="EMBL/GenBank/DDBJ databases">
        <authorList>
            <person name="Nijsse B."/>
        </authorList>
    </citation>
    <scope>NUCLEOTIDE SEQUENCE [LARGE SCALE GENOMIC DNA]</scope>
    <source>
        <strain evidence="6">Desulfoluna butyratoxydans MSL71</strain>
    </source>
</reference>
<dbReference type="Proteomes" id="UP000507962">
    <property type="component" value="Unassembled WGS sequence"/>
</dbReference>
<keyword evidence="2 6" id="KW-0808">Transferase</keyword>
<feature type="domain" description="O-methyltransferase dimerisation" evidence="5">
    <location>
        <begin position="16"/>
        <end position="90"/>
    </location>
</feature>
<accession>A0A4U8YQV9</accession>
<dbReference type="InterPro" id="IPR029063">
    <property type="entry name" value="SAM-dependent_MTases_sf"/>
</dbReference>
<dbReference type="CDD" id="cd02440">
    <property type="entry name" value="AdoMet_MTases"/>
    <property type="match status" value="1"/>
</dbReference>
<keyword evidence="3" id="KW-0949">S-adenosyl-L-methionine</keyword>
<dbReference type="GO" id="GO:0008171">
    <property type="term" value="F:O-methyltransferase activity"/>
    <property type="evidence" value="ECO:0007669"/>
    <property type="project" value="InterPro"/>
</dbReference>
<sequence length="341" mass="37265">MKFPRLDADFKDTFNMLFTAHMPQVIQTALGLGLFDALKDDSMGTYELSGVLGADTGMTQALLEILREGGYLSKEDGRYALDPVSREFFVSSSPAFQGKVLTAMCNMSNLLGNAQKIMTEGGATHDDRAWANEEMMETMLQGGRGGKIQSAASFIASLPEFSSMRSMCDIAGSFGYFSMGILDRNPDLSAVVYDLPEVAEAAGPYIAKAGYEGRLEARGVDLESGEDFGTGYDLVFVSNYLYEWSRDHRIVDFLKQVRAALNPGGVFVSRHMTLDVKGEDLKSQLIMEFMTRLGGYPTHAISEARLTDALKQAGFCDVTVRQPEDGSYDNTLDIAARVAVS</sequence>
<dbReference type="PIRSF" id="PIRSF005739">
    <property type="entry name" value="O-mtase"/>
    <property type="match status" value="1"/>
</dbReference>
<organism evidence="6 7">
    <name type="scientific">Desulfoluna butyratoxydans</name>
    <dbReference type="NCBI Taxonomy" id="231438"/>
    <lineage>
        <taxon>Bacteria</taxon>
        <taxon>Pseudomonadati</taxon>
        <taxon>Thermodesulfobacteriota</taxon>
        <taxon>Desulfobacteria</taxon>
        <taxon>Desulfobacterales</taxon>
        <taxon>Desulfolunaceae</taxon>
        <taxon>Desulfoluna</taxon>
    </lineage>
</organism>
<dbReference type="GO" id="GO:0046983">
    <property type="term" value="F:protein dimerization activity"/>
    <property type="evidence" value="ECO:0007669"/>
    <property type="project" value="InterPro"/>
</dbReference>
<dbReference type="PROSITE" id="PS51683">
    <property type="entry name" value="SAM_OMT_II"/>
    <property type="match status" value="1"/>
</dbReference>
<dbReference type="Pfam" id="PF08100">
    <property type="entry name" value="Dimerisation"/>
    <property type="match status" value="1"/>
</dbReference>
<dbReference type="EMBL" id="CAADHO010000008">
    <property type="protein sequence ID" value="VFQ46261.1"/>
    <property type="molecule type" value="Genomic_DNA"/>
</dbReference>
<dbReference type="PANTHER" id="PTHR11746">
    <property type="entry name" value="O-METHYLTRANSFERASE"/>
    <property type="match status" value="1"/>
</dbReference>
<evidence type="ECO:0000256" key="1">
    <source>
        <dbReference type="ARBA" id="ARBA00022603"/>
    </source>
</evidence>
<evidence type="ECO:0000313" key="7">
    <source>
        <dbReference type="Proteomes" id="UP000507962"/>
    </source>
</evidence>
<dbReference type="SUPFAM" id="SSF53335">
    <property type="entry name" value="S-adenosyl-L-methionine-dependent methyltransferases"/>
    <property type="match status" value="1"/>
</dbReference>
<dbReference type="Pfam" id="PF00891">
    <property type="entry name" value="Methyltransf_2"/>
    <property type="match status" value="1"/>
</dbReference>
<gene>
    <name evidence="6" type="ORF">MSL71_39240</name>
</gene>
<keyword evidence="1 6" id="KW-0489">Methyltransferase</keyword>
<dbReference type="InterPro" id="IPR012967">
    <property type="entry name" value="COMT_dimerisation"/>
</dbReference>
<dbReference type="RefSeq" id="WP_425484447.1">
    <property type="nucleotide sequence ID" value="NZ_CAADHO010000008.1"/>
</dbReference>
<keyword evidence="7" id="KW-1185">Reference proteome</keyword>
<evidence type="ECO:0000256" key="3">
    <source>
        <dbReference type="ARBA" id="ARBA00022691"/>
    </source>
</evidence>
<evidence type="ECO:0000259" key="5">
    <source>
        <dbReference type="Pfam" id="PF08100"/>
    </source>
</evidence>
<dbReference type="InterPro" id="IPR036390">
    <property type="entry name" value="WH_DNA-bd_sf"/>
</dbReference>
<dbReference type="InterPro" id="IPR001077">
    <property type="entry name" value="COMT_C"/>
</dbReference>
<dbReference type="AlphaFoldDB" id="A0A4U8YQV9"/>
<dbReference type="Gene3D" id="3.40.50.150">
    <property type="entry name" value="Vaccinia Virus protein VP39"/>
    <property type="match status" value="1"/>
</dbReference>
<name>A0A4U8YQV9_9BACT</name>